<sequence>MLKPKIISEILNQALSSSINTAILFSQEGSLLSYATNKYNNIGSPILVSLKDPSEPSKMIAAISSNVWSVYRNNCSLWFVNPQNQAQAKDDSLNMIFLDCEEGKVIISQAGKLLIALVGNNDTEIGLLKMKMTTLVNYFYNSLQYVGNDN</sequence>
<dbReference type="GO" id="GO:0060090">
    <property type="term" value="F:molecular adaptor activity"/>
    <property type="evidence" value="ECO:0007669"/>
    <property type="project" value="InterPro"/>
</dbReference>
<dbReference type="EMBL" id="MCOG01000351">
    <property type="protein sequence ID" value="ORY14236.1"/>
    <property type="molecule type" value="Genomic_DNA"/>
</dbReference>
<keyword evidence="2" id="KW-1185">Reference proteome</keyword>
<dbReference type="AlphaFoldDB" id="A0A1Y1ZVF1"/>
<dbReference type="OrthoDB" id="271745at2759"/>
<comment type="caution">
    <text evidence="1">The sequence shown here is derived from an EMBL/GenBank/DDBJ whole genome shotgun (WGS) entry which is preliminary data.</text>
</comment>
<reference evidence="1 2" key="1">
    <citation type="submission" date="2016-08" db="EMBL/GenBank/DDBJ databases">
        <title>A Parts List for Fungal Cellulosomes Revealed by Comparative Genomics.</title>
        <authorList>
            <consortium name="DOE Joint Genome Institute"/>
            <person name="Haitjema C.H."/>
            <person name="Gilmore S.P."/>
            <person name="Henske J.K."/>
            <person name="Solomon K.V."/>
            <person name="De Groot R."/>
            <person name="Kuo A."/>
            <person name="Mondo S.J."/>
            <person name="Salamov A.A."/>
            <person name="Labutti K."/>
            <person name="Zhao Z."/>
            <person name="Chiniquy J."/>
            <person name="Barry K."/>
            <person name="Brewer H.M."/>
            <person name="Purvine S.O."/>
            <person name="Wright A.T."/>
            <person name="Boxma B."/>
            <person name="Van Alen T."/>
            <person name="Hackstein J.H."/>
            <person name="Baker S.E."/>
            <person name="Grigoriev I.V."/>
            <person name="O'Malley M.A."/>
        </authorList>
    </citation>
    <scope>NUCLEOTIDE SEQUENCE [LARGE SCALE GENOMIC DNA]</scope>
    <source>
        <strain evidence="1 2">G1</strain>
    </source>
</reference>
<dbReference type="PANTHER" id="PTHR13323">
    <property type="entry name" value="LATE ENDOSOMAL/LYSOSOMAL MP1 INTERACTING PROTEIN"/>
    <property type="match status" value="1"/>
</dbReference>
<dbReference type="Gene3D" id="3.30.450.30">
    <property type="entry name" value="Dynein light chain 2a, cytoplasmic"/>
    <property type="match status" value="1"/>
</dbReference>
<name>A0A1Y1ZVF1_9FUNG</name>
<dbReference type="GO" id="GO:0005085">
    <property type="term" value="F:guanyl-nucleotide exchange factor activity"/>
    <property type="evidence" value="ECO:0007669"/>
    <property type="project" value="InterPro"/>
</dbReference>
<dbReference type="SUPFAM" id="SSF103196">
    <property type="entry name" value="Roadblock/LC7 domain"/>
    <property type="match status" value="1"/>
</dbReference>
<dbReference type="STRING" id="1754190.A0A1Y1ZVF1"/>
<proteinExistence type="predicted"/>
<evidence type="ECO:0000313" key="2">
    <source>
        <dbReference type="Proteomes" id="UP000193920"/>
    </source>
</evidence>
<gene>
    <name evidence="1" type="ORF">LY90DRAFT_677632</name>
</gene>
<dbReference type="GO" id="GO:0032008">
    <property type="term" value="P:positive regulation of TOR signaling"/>
    <property type="evidence" value="ECO:0007669"/>
    <property type="project" value="InterPro"/>
</dbReference>
<dbReference type="InterPro" id="IPR037587">
    <property type="entry name" value="LAMTOR2-like"/>
</dbReference>
<evidence type="ECO:0000313" key="1">
    <source>
        <dbReference type="EMBL" id="ORY14236.1"/>
    </source>
</evidence>
<protein>
    <submittedName>
        <fullName evidence="1">Roadblock/LC7 domain-containing protein</fullName>
    </submittedName>
</protein>
<accession>A0A1Y1ZVF1</accession>
<organism evidence="1 2">
    <name type="scientific">Neocallimastix californiae</name>
    <dbReference type="NCBI Taxonomy" id="1754190"/>
    <lineage>
        <taxon>Eukaryota</taxon>
        <taxon>Fungi</taxon>
        <taxon>Fungi incertae sedis</taxon>
        <taxon>Chytridiomycota</taxon>
        <taxon>Chytridiomycota incertae sedis</taxon>
        <taxon>Neocallimastigomycetes</taxon>
        <taxon>Neocallimastigales</taxon>
        <taxon>Neocallimastigaceae</taxon>
        <taxon>Neocallimastix</taxon>
    </lineage>
</organism>
<dbReference type="Proteomes" id="UP000193920">
    <property type="component" value="Unassembled WGS sequence"/>
</dbReference>